<gene>
    <name evidence="2" type="ORF">DHEL01_v209793</name>
</gene>
<dbReference type="Proteomes" id="UP000094444">
    <property type="component" value="Unassembled WGS sequence"/>
</dbReference>
<comment type="caution">
    <text evidence="2">The sequence shown here is derived from an EMBL/GenBank/DDBJ whole genome shotgun (WGS) entry which is preliminary data.</text>
</comment>
<protein>
    <submittedName>
        <fullName evidence="2">Uncharacterized protein</fullName>
    </submittedName>
</protein>
<sequence length="74" mass="7341">MGLWVSGAPGQITLQVQQVQQVPLRLSCCTGRATLHTHFQALAQDDTCPTPPPTTTSASLPIGGGGGGSGGGLG</sequence>
<dbReference type="AlphaFoldDB" id="A0A2P5HNK7"/>
<feature type="compositionally biased region" description="Gly residues" evidence="1">
    <location>
        <begin position="62"/>
        <end position="74"/>
    </location>
</feature>
<proteinExistence type="predicted"/>
<feature type="region of interest" description="Disordered" evidence="1">
    <location>
        <begin position="46"/>
        <end position="74"/>
    </location>
</feature>
<dbReference type="EMBL" id="MAVT02001161">
    <property type="protein sequence ID" value="POS71811.1"/>
    <property type="molecule type" value="Genomic_DNA"/>
</dbReference>
<keyword evidence="3" id="KW-1185">Reference proteome</keyword>
<evidence type="ECO:0000256" key="1">
    <source>
        <dbReference type="SAM" id="MobiDB-lite"/>
    </source>
</evidence>
<organism evidence="2 3">
    <name type="scientific">Diaporthe helianthi</name>
    <dbReference type="NCBI Taxonomy" id="158607"/>
    <lineage>
        <taxon>Eukaryota</taxon>
        <taxon>Fungi</taxon>
        <taxon>Dikarya</taxon>
        <taxon>Ascomycota</taxon>
        <taxon>Pezizomycotina</taxon>
        <taxon>Sordariomycetes</taxon>
        <taxon>Sordariomycetidae</taxon>
        <taxon>Diaporthales</taxon>
        <taxon>Diaporthaceae</taxon>
        <taxon>Diaporthe</taxon>
    </lineage>
</organism>
<evidence type="ECO:0000313" key="2">
    <source>
        <dbReference type="EMBL" id="POS71811.1"/>
    </source>
</evidence>
<accession>A0A2P5HNK7</accession>
<evidence type="ECO:0000313" key="3">
    <source>
        <dbReference type="Proteomes" id="UP000094444"/>
    </source>
</evidence>
<name>A0A2P5HNK7_DIAHE</name>
<dbReference type="InParanoid" id="A0A2P5HNK7"/>
<reference evidence="2" key="1">
    <citation type="submission" date="2017-09" db="EMBL/GenBank/DDBJ databases">
        <title>Polyketide synthases of a Diaporthe helianthi virulent isolate.</title>
        <authorList>
            <person name="Baroncelli R."/>
        </authorList>
    </citation>
    <scope>NUCLEOTIDE SEQUENCE [LARGE SCALE GENOMIC DNA]</scope>
    <source>
        <strain evidence="2">7/96</strain>
    </source>
</reference>